<evidence type="ECO:0000256" key="2">
    <source>
        <dbReference type="ARBA" id="ARBA00010617"/>
    </source>
</evidence>
<comment type="cofactor">
    <cofactor evidence="1 6">
        <name>heme</name>
        <dbReference type="ChEBI" id="CHEBI:30413"/>
    </cofactor>
</comment>
<keyword evidence="9" id="KW-1185">Reference proteome</keyword>
<dbReference type="EMBL" id="JAAOAQ010000128">
    <property type="protein sequence ID" value="KAF5565494.1"/>
    <property type="molecule type" value="Genomic_DNA"/>
</dbReference>
<keyword evidence="3 6" id="KW-0479">Metal-binding</keyword>
<evidence type="ECO:0000259" key="7">
    <source>
        <dbReference type="Pfam" id="PF06985"/>
    </source>
</evidence>
<dbReference type="Gene3D" id="1.10.630.10">
    <property type="entry name" value="Cytochrome P450"/>
    <property type="match status" value="1"/>
</dbReference>
<dbReference type="GO" id="GO:0020037">
    <property type="term" value="F:heme binding"/>
    <property type="evidence" value="ECO:0007669"/>
    <property type="project" value="InterPro"/>
</dbReference>
<dbReference type="Pfam" id="PF26639">
    <property type="entry name" value="Het-6_barrel"/>
    <property type="match status" value="1"/>
</dbReference>
<dbReference type="InterPro" id="IPR002403">
    <property type="entry name" value="Cyt_P450_E_grp-IV"/>
</dbReference>
<gene>
    <name evidence="8" type="ORF">FPHYL_4187</name>
</gene>
<dbReference type="PANTHER" id="PTHR24148">
    <property type="entry name" value="ANKYRIN REPEAT DOMAIN-CONTAINING PROTEIN 39 HOMOLOG-RELATED"/>
    <property type="match status" value="1"/>
</dbReference>
<dbReference type="Proteomes" id="UP000582016">
    <property type="component" value="Unassembled WGS sequence"/>
</dbReference>
<accession>A0A8H5NHE1</accession>
<evidence type="ECO:0000256" key="3">
    <source>
        <dbReference type="ARBA" id="ARBA00022723"/>
    </source>
</evidence>
<evidence type="ECO:0000256" key="1">
    <source>
        <dbReference type="ARBA" id="ARBA00001971"/>
    </source>
</evidence>
<evidence type="ECO:0000313" key="9">
    <source>
        <dbReference type="Proteomes" id="UP000582016"/>
    </source>
</evidence>
<sequence length="903" mass="101803">MKRRTGGLKNQAEGLYLWLGTASNGGGVLGPTHIRLLHLLPATNIDDAIETRLEVVALEQNPVYEALSYCWGDNTHLQEIKCNDQKFQVTENLFSALQHLRNEDTERTLWIDAICINQKDLKERQAQVKLMKDIYAKSKRVVIWLGPDPASDGISHVFELMQTIPNLKRPGFCNEQRFYFNTSLPMRFSRPQGKCAKKKDFFIRDQAKKGAMAVYKRQWWSRVWTVQEMALAPSAIIMCGSLAAPALDIICTCNNVFMHGASSFDSGDSGDSGDLVDPKDVMRLDPDCMVCVAAMRCNRSVNTKMELGMLLHYHRWLRATDPRDKVYGSLGIASSTYGIEADYSISTVECYTRAAFKIISGNRSLDIFGALRRPFCIETTFSDLPSWVPDSSYDLSSIPASEKGLTLMNNHIMREYLRFAIFLESDDAFPEWKASNSSTKFNLRLLNDGKTLVVGGFIVDELKSRGRKLEYLTPGPKPPSNNRVAQSIRQLKQSMEVGVTIGRVMDIIQGWRDLAFKTKILKTMPNETRMDAFLTTMLINRIPLSADRRDSLNILEQLLKTAFEMTKSEIVMKHLHVSHLLPKLYHILLGHRKLKTIDMSDPLALGISLINLHWAIDQRMATTGSGYLCMVPGNTRAGDQIALLHGGRTPYVLRKAGEKWRIVGECYVHGIMSGEAWSDDKLFTMKVFAGEVFAALESTTLTITYALFNVCASDPSTKVWQALEEEALAVFPTNEIQTSLNDLHVADSVIKETLRLNTAIKALSVEVMPEDGLAVEYRMIDLPQGARVSISAWSFHHDEDIYPNAHTFDPFQFVPLHKNERIQDADSRITTSDNYIPFRIGKLSCPGRQFAAVVAKVFLPYLAMNYDLEEVHEKPRFLSLGHLPVPPMRAKLRIRKKANCVQS</sequence>
<dbReference type="PANTHER" id="PTHR24148:SF73">
    <property type="entry name" value="HET DOMAIN PROTEIN (AFU_ORTHOLOGUE AFUA_8G01020)"/>
    <property type="match status" value="1"/>
</dbReference>
<feature type="domain" description="Heterokaryon incompatibility" evidence="7">
    <location>
        <begin position="64"/>
        <end position="228"/>
    </location>
</feature>
<evidence type="ECO:0000256" key="5">
    <source>
        <dbReference type="ARBA" id="ARBA00023033"/>
    </source>
</evidence>
<keyword evidence="5" id="KW-0503">Monooxygenase</keyword>
<dbReference type="InterPro" id="IPR036396">
    <property type="entry name" value="Cyt_P450_sf"/>
</dbReference>
<dbReference type="GO" id="GO:0004497">
    <property type="term" value="F:monooxygenase activity"/>
    <property type="evidence" value="ECO:0007669"/>
    <property type="project" value="UniProtKB-KW"/>
</dbReference>
<dbReference type="GO" id="GO:0005506">
    <property type="term" value="F:iron ion binding"/>
    <property type="evidence" value="ECO:0007669"/>
    <property type="project" value="InterPro"/>
</dbReference>
<keyword evidence="5" id="KW-0560">Oxidoreductase</keyword>
<keyword evidence="4 6" id="KW-0408">Iron</keyword>
<reference evidence="8 9" key="1">
    <citation type="submission" date="2020-05" db="EMBL/GenBank/DDBJ databases">
        <title>Identification and distribution of gene clusters putatively required for synthesis of sphingolipid metabolism inhibitors in phylogenetically diverse species of the filamentous fungus Fusarium.</title>
        <authorList>
            <person name="Kim H.-S."/>
            <person name="Busman M."/>
            <person name="Brown D.W."/>
            <person name="Divon H."/>
            <person name="Uhlig S."/>
            <person name="Proctor R.H."/>
        </authorList>
    </citation>
    <scope>NUCLEOTIDE SEQUENCE [LARGE SCALE GENOMIC DNA]</scope>
    <source>
        <strain evidence="8 9">NRRL 13617</strain>
    </source>
</reference>
<dbReference type="SUPFAM" id="SSF48264">
    <property type="entry name" value="Cytochrome P450"/>
    <property type="match status" value="1"/>
</dbReference>
<organism evidence="8 9">
    <name type="scientific">Fusarium phyllophilum</name>
    <dbReference type="NCBI Taxonomy" id="47803"/>
    <lineage>
        <taxon>Eukaryota</taxon>
        <taxon>Fungi</taxon>
        <taxon>Dikarya</taxon>
        <taxon>Ascomycota</taxon>
        <taxon>Pezizomycotina</taxon>
        <taxon>Sordariomycetes</taxon>
        <taxon>Hypocreomycetidae</taxon>
        <taxon>Hypocreales</taxon>
        <taxon>Nectriaceae</taxon>
        <taxon>Fusarium</taxon>
        <taxon>Fusarium fujikuroi species complex</taxon>
    </lineage>
</organism>
<dbReference type="InterPro" id="IPR001128">
    <property type="entry name" value="Cyt_P450"/>
</dbReference>
<dbReference type="GO" id="GO:0016705">
    <property type="term" value="F:oxidoreductase activity, acting on paired donors, with incorporation or reduction of molecular oxygen"/>
    <property type="evidence" value="ECO:0007669"/>
    <property type="project" value="InterPro"/>
</dbReference>
<name>A0A8H5NHE1_9HYPO</name>
<dbReference type="Pfam" id="PF06985">
    <property type="entry name" value="HET"/>
    <property type="match status" value="1"/>
</dbReference>
<dbReference type="Pfam" id="PF00067">
    <property type="entry name" value="p450"/>
    <property type="match status" value="1"/>
</dbReference>
<dbReference type="PRINTS" id="PR00465">
    <property type="entry name" value="EP450IV"/>
</dbReference>
<evidence type="ECO:0000313" key="8">
    <source>
        <dbReference type="EMBL" id="KAF5565494.1"/>
    </source>
</evidence>
<evidence type="ECO:0000256" key="4">
    <source>
        <dbReference type="ARBA" id="ARBA00023004"/>
    </source>
</evidence>
<keyword evidence="6" id="KW-0349">Heme</keyword>
<dbReference type="InterPro" id="IPR052895">
    <property type="entry name" value="HetReg/Transcr_Mod"/>
</dbReference>
<evidence type="ECO:0000256" key="6">
    <source>
        <dbReference type="PIRSR" id="PIRSR602403-1"/>
    </source>
</evidence>
<dbReference type="AlphaFoldDB" id="A0A8H5NHE1"/>
<comment type="similarity">
    <text evidence="2">Belongs to the cytochrome P450 family.</text>
</comment>
<dbReference type="PRINTS" id="PR00385">
    <property type="entry name" value="P450"/>
</dbReference>
<dbReference type="OrthoDB" id="5416609at2759"/>
<protein>
    <submittedName>
        <fullName evidence="8">Heterokaryon incompatibility (Het-6OR allele)</fullName>
    </submittedName>
</protein>
<comment type="caution">
    <text evidence="8">The sequence shown here is derived from an EMBL/GenBank/DDBJ whole genome shotgun (WGS) entry which is preliminary data.</text>
</comment>
<feature type="binding site" description="axial binding residue" evidence="6">
    <location>
        <position position="845"/>
    </location>
    <ligand>
        <name>heme</name>
        <dbReference type="ChEBI" id="CHEBI:30413"/>
    </ligand>
    <ligandPart>
        <name>Fe</name>
        <dbReference type="ChEBI" id="CHEBI:18248"/>
    </ligandPart>
</feature>
<proteinExistence type="inferred from homology"/>
<dbReference type="InterPro" id="IPR010730">
    <property type="entry name" value="HET"/>
</dbReference>